<accession>A0A369JCT4</accession>
<reference evidence="1" key="1">
    <citation type="submission" date="2018-04" db="EMBL/GenBank/DDBJ databases">
        <title>Whole genome sequencing of Hypsizygus marmoreus.</title>
        <authorList>
            <person name="Choi I.-G."/>
            <person name="Min B."/>
            <person name="Kim J.-G."/>
            <person name="Kim S."/>
            <person name="Oh Y.-L."/>
            <person name="Kong W.-S."/>
            <person name="Park H."/>
            <person name="Jeong J."/>
            <person name="Song E.-S."/>
        </authorList>
    </citation>
    <scope>NUCLEOTIDE SEQUENCE [LARGE SCALE GENOMIC DNA]</scope>
    <source>
        <strain evidence="1">51987-8</strain>
    </source>
</reference>
<dbReference type="Proteomes" id="UP000076154">
    <property type="component" value="Unassembled WGS sequence"/>
</dbReference>
<protein>
    <submittedName>
        <fullName evidence="1">Uncharacterized protein</fullName>
    </submittedName>
</protein>
<proteinExistence type="predicted"/>
<gene>
    <name evidence="1" type="ORF">Hypma_000457</name>
</gene>
<dbReference type="STRING" id="39966.A0A369JCT4"/>
<evidence type="ECO:0000313" key="2">
    <source>
        <dbReference type="Proteomes" id="UP000076154"/>
    </source>
</evidence>
<dbReference type="AlphaFoldDB" id="A0A369JCT4"/>
<organism evidence="1 2">
    <name type="scientific">Hypsizygus marmoreus</name>
    <name type="common">White beech mushroom</name>
    <name type="synonym">Agaricus marmoreus</name>
    <dbReference type="NCBI Taxonomy" id="39966"/>
    <lineage>
        <taxon>Eukaryota</taxon>
        <taxon>Fungi</taxon>
        <taxon>Dikarya</taxon>
        <taxon>Basidiomycota</taxon>
        <taxon>Agaricomycotina</taxon>
        <taxon>Agaricomycetes</taxon>
        <taxon>Agaricomycetidae</taxon>
        <taxon>Agaricales</taxon>
        <taxon>Tricholomatineae</taxon>
        <taxon>Lyophyllaceae</taxon>
        <taxon>Hypsizygus</taxon>
    </lineage>
</organism>
<sequence length="292" mass="33063">MNSTASTDDVELKLLYRNIPPNPITGKFEVKDVARYISKNAQMFAVFEEVFDRRKRAPETADATMNNDTYDFASLHATIKKDSYWYIKTMPNIDPASTTTGCLCCFMYDDEHHGLVRSTLYYSDSQPTPTALIGHLKSCFVHPRLLTSPSLPNLLFFPEEIQSQIPDIEPFLNALPAPFQWKVGSPDLTDQLREDAVAHALRRIRWYQDGTNTTSMPAMEYGKMAIDDIEPASHDWEVLFGASEELEKLKRQEVGLGYLVLADMCLKDFCMDLSSGDVQGSDRESALRIARI</sequence>
<dbReference type="InParanoid" id="A0A369JCT4"/>
<evidence type="ECO:0000313" key="1">
    <source>
        <dbReference type="EMBL" id="RDB18245.1"/>
    </source>
</evidence>
<dbReference type="EMBL" id="LUEZ02000106">
    <property type="protein sequence ID" value="RDB18245.1"/>
    <property type="molecule type" value="Genomic_DNA"/>
</dbReference>
<keyword evidence="2" id="KW-1185">Reference proteome</keyword>
<comment type="caution">
    <text evidence="1">The sequence shown here is derived from an EMBL/GenBank/DDBJ whole genome shotgun (WGS) entry which is preliminary data.</text>
</comment>
<name>A0A369JCT4_HYPMA</name>